<dbReference type="Pfam" id="PF01035">
    <property type="entry name" value="DNA_binding_1"/>
    <property type="match status" value="1"/>
</dbReference>
<evidence type="ECO:0000256" key="7">
    <source>
        <dbReference type="ARBA" id="ARBA00049348"/>
    </source>
</evidence>
<evidence type="ECO:0000256" key="6">
    <source>
        <dbReference type="ARBA" id="ARBA00023204"/>
    </source>
</evidence>
<dbReference type="NCBIfam" id="TIGR00589">
    <property type="entry name" value="ogt"/>
    <property type="match status" value="1"/>
</dbReference>
<name>A0ABR9DPN5_9MICO</name>
<comment type="function">
    <text evidence="8">Involved in the cellular defense against the biological effects of O6-methylguanine (O6-MeG) and O4-methylthymine (O4-MeT) in DNA. Repairs the methylated nucleobase in DNA by stoichiometrically transferring the methyl group to a cysteine residue in the enzyme. This is a suicide reaction: the enzyme is irreversibly inactivated.</text>
</comment>
<keyword evidence="5 8" id="KW-0227">DNA damage</keyword>
<dbReference type="EMBL" id="JACZDF010000002">
    <property type="protein sequence ID" value="MBD9699077.1"/>
    <property type="molecule type" value="Genomic_DNA"/>
</dbReference>
<accession>A0ABR9DPN5</accession>
<gene>
    <name evidence="11" type="ORF">IGS67_06140</name>
</gene>
<dbReference type="PANTHER" id="PTHR10815:SF5">
    <property type="entry name" value="METHYLATED-DNA--PROTEIN-CYSTEINE METHYLTRANSFERASE"/>
    <property type="match status" value="1"/>
</dbReference>
<dbReference type="Gene3D" id="3.30.160.70">
    <property type="entry name" value="Methylated DNA-protein cysteine methyltransferase domain"/>
    <property type="match status" value="1"/>
</dbReference>
<dbReference type="SUPFAM" id="SSF53155">
    <property type="entry name" value="Methylated DNA-protein cysteine methyltransferase domain"/>
    <property type="match status" value="1"/>
</dbReference>
<dbReference type="InterPro" id="IPR014048">
    <property type="entry name" value="MethylDNA_cys_MeTrfase_DNA-bd"/>
</dbReference>
<keyword evidence="4 8" id="KW-0808">Transferase</keyword>
<evidence type="ECO:0000256" key="4">
    <source>
        <dbReference type="ARBA" id="ARBA00022679"/>
    </source>
</evidence>
<evidence type="ECO:0000259" key="9">
    <source>
        <dbReference type="Pfam" id="PF01035"/>
    </source>
</evidence>
<dbReference type="Pfam" id="PF02870">
    <property type="entry name" value="Methyltransf_1N"/>
    <property type="match status" value="1"/>
</dbReference>
<dbReference type="HAMAP" id="MF_00772">
    <property type="entry name" value="OGT"/>
    <property type="match status" value="1"/>
</dbReference>
<dbReference type="InterPro" id="IPR036631">
    <property type="entry name" value="MGMT_N_sf"/>
</dbReference>
<comment type="similarity">
    <text evidence="8">Belongs to the MGMT family.</text>
</comment>
<sequence length="202" mass="21307">MTTTDIPRALAEGPSPARLGALTDALAARAEADDLLDVAVRTVESPVGELLLAATPVGLVRVAFAAEGHDAVLDDLARRVSPRVLRAPARLDRVARELDEYFDGHRTHFDVALDRRLSSGFRLAVLTHLSDVPYGRTESYAEVAAALDNPKAVRAVGSACATNPIPVVVPCHRVLRSDGSLGGYLGGLEAKTTLLRLEGAAA</sequence>
<keyword evidence="6 8" id="KW-0234">DNA repair</keyword>
<evidence type="ECO:0000256" key="5">
    <source>
        <dbReference type="ARBA" id="ARBA00022763"/>
    </source>
</evidence>
<evidence type="ECO:0000256" key="8">
    <source>
        <dbReference type="HAMAP-Rule" id="MF_00772"/>
    </source>
</evidence>
<comment type="caution">
    <text evidence="11">The sequence shown here is derived from an EMBL/GenBank/DDBJ whole genome shotgun (WGS) entry which is preliminary data.</text>
</comment>
<dbReference type="InterPro" id="IPR036388">
    <property type="entry name" value="WH-like_DNA-bd_sf"/>
</dbReference>
<feature type="domain" description="Methylguanine DNA methyltransferase ribonuclease-like" evidence="10">
    <location>
        <begin position="41"/>
        <end position="114"/>
    </location>
</feature>
<dbReference type="SUPFAM" id="SSF46767">
    <property type="entry name" value="Methylated DNA-protein cysteine methyltransferase, C-terminal domain"/>
    <property type="match status" value="1"/>
</dbReference>
<feature type="active site" description="Nucleophile; methyl group acceptor" evidence="8">
    <location>
        <position position="171"/>
    </location>
</feature>
<feature type="domain" description="Methylated-DNA-[protein]-cysteine S-methyltransferase DNA binding" evidence="9">
    <location>
        <begin position="121"/>
        <end position="200"/>
    </location>
</feature>
<keyword evidence="3 8" id="KW-0489">Methyltransferase</keyword>
<comment type="catalytic activity">
    <reaction evidence="7 8">
        <text>a 6-O-methyl-2'-deoxyguanosine in DNA + L-cysteinyl-[protein] = S-methyl-L-cysteinyl-[protein] + a 2'-deoxyguanosine in DNA</text>
        <dbReference type="Rhea" id="RHEA:24000"/>
        <dbReference type="Rhea" id="RHEA-COMP:10131"/>
        <dbReference type="Rhea" id="RHEA-COMP:10132"/>
        <dbReference type="Rhea" id="RHEA-COMP:11367"/>
        <dbReference type="Rhea" id="RHEA-COMP:11368"/>
        <dbReference type="ChEBI" id="CHEBI:29950"/>
        <dbReference type="ChEBI" id="CHEBI:82612"/>
        <dbReference type="ChEBI" id="CHEBI:85445"/>
        <dbReference type="ChEBI" id="CHEBI:85448"/>
        <dbReference type="EC" id="2.1.1.63"/>
    </reaction>
</comment>
<evidence type="ECO:0000256" key="2">
    <source>
        <dbReference type="ARBA" id="ARBA00022490"/>
    </source>
</evidence>
<organism evidence="11 12">
    <name type="scientific">Flavimobilis rhizosphaerae</name>
    <dbReference type="NCBI Taxonomy" id="2775421"/>
    <lineage>
        <taxon>Bacteria</taxon>
        <taxon>Bacillati</taxon>
        <taxon>Actinomycetota</taxon>
        <taxon>Actinomycetes</taxon>
        <taxon>Micrococcales</taxon>
        <taxon>Jonesiaceae</taxon>
        <taxon>Flavimobilis</taxon>
    </lineage>
</organism>
<dbReference type="Proteomes" id="UP000642107">
    <property type="component" value="Unassembled WGS sequence"/>
</dbReference>
<keyword evidence="12" id="KW-1185">Reference proteome</keyword>
<evidence type="ECO:0000313" key="12">
    <source>
        <dbReference type="Proteomes" id="UP000642107"/>
    </source>
</evidence>
<dbReference type="InterPro" id="IPR023546">
    <property type="entry name" value="MGMT"/>
</dbReference>
<dbReference type="Gene3D" id="1.10.10.10">
    <property type="entry name" value="Winged helix-like DNA-binding domain superfamily/Winged helix DNA-binding domain"/>
    <property type="match status" value="1"/>
</dbReference>
<dbReference type="InterPro" id="IPR008332">
    <property type="entry name" value="MethylG_MeTrfase_N"/>
</dbReference>
<evidence type="ECO:0000256" key="1">
    <source>
        <dbReference type="ARBA" id="ARBA00001286"/>
    </source>
</evidence>
<proteinExistence type="inferred from homology"/>
<reference evidence="11 12" key="1">
    <citation type="submission" date="2020-09" db="EMBL/GenBank/DDBJ databases">
        <title>Flavimobilis rhizosphaerae sp. nov., isolated from rhizosphere soil of Spartina alterniflora.</title>
        <authorList>
            <person name="Hanqin C."/>
        </authorList>
    </citation>
    <scope>NUCLEOTIDE SEQUENCE [LARGE SCALE GENOMIC DNA]</scope>
    <source>
        <strain evidence="11 12">GY 10621</strain>
    </source>
</reference>
<comment type="subcellular location">
    <subcellularLocation>
        <location evidence="8">Cytoplasm</location>
    </subcellularLocation>
</comment>
<comment type="catalytic activity">
    <reaction evidence="1 8">
        <text>a 4-O-methyl-thymidine in DNA + L-cysteinyl-[protein] = a thymidine in DNA + S-methyl-L-cysteinyl-[protein]</text>
        <dbReference type="Rhea" id="RHEA:53428"/>
        <dbReference type="Rhea" id="RHEA-COMP:10131"/>
        <dbReference type="Rhea" id="RHEA-COMP:10132"/>
        <dbReference type="Rhea" id="RHEA-COMP:13555"/>
        <dbReference type="Rhea" id="RHEA-COMP:13556"/>
        <dbReference type="ChEBI" id="CHEBI:29950"/>
        <dbReference type="ChEBI" id="CHEBI:82612"/>
        <dbReference type="ChEBI" id="CHEBI:137386"/>
        <dbReference type="ChEBI" id="CHEBI:137387"/>
        <dbReference type="EC" id="2.1.1.63"/>
    </reaction>
</comment>
<evidence type="ECO:0000259" key="10">
    <source>
        <dbReference type="Pfam" id="PF02870"/>
    </source>
</evidence>
<dbReference type="InterPro" id="IPR036217">
    <property type="entry name" value="MethylDNA_cys_MeTrfase_DNAb"/>
</dbReference>
<dbReference type="CDD" id="cd06445">
    <property type="entry name" value="ATase"/>
    <property type="match status" value="1"/>
</dbReference>
<dbReference type="RefSeq" id="WP_192278825.1">
    <property type="nucleotide sequence ID" value="NZ_JACZDF010000002.1"/>
</dbReference>
<dbReference type="InterPro" id="IPR001497">
    <property type="entry name" value="MethylDNA_cys_MeTrfase_AS"/>
</dbReference>
<protein>
    <recommendedName>
        <fullName evidence="8">Methylated-DNA--protein-cysteine methyltransferase</fullName>
        <ecNumber evidence="8">2.1.1.63</ecNumber>
    </recommendedName>
    <alternativeName>
        <fullName evidence="8">6-O-methylguanine-DNA methyltransferase</fullName>
        <shortName evidence="8">MGMT</shortName>
    </alternativeName>
    <alternativeName>
        <fullName evidence="8">O-6-methylguanine-DNA-alkyltransferase</fullName>
    </alternativeName>
</protein>
<dbReference type="PROSITE" id="PS00374">
    <property type="entry name" value="MGMT"/>
    <property type="match status" value="1"/>
</dbReference>
<keyword evidence="2 8" id="KW-0963">Cytoplasm</keyword>
<dbReference type="EC" id="2.1.1.63" evidence="8"/>
<evidence type="ECO:0000313" key="11">
    <source>
        <dbReference type="EMBL" id="MBD9699077.1"/>
    </source>
</evidence>
<comment type="miscellaneous">
    <text evidence="8">This enzyme catalyzes only one turnover and therefore is not strictly catalytic. According to one definition, an enzyme is a biocatalyst that acts repeatedly and over many reaction cycles.</text>
</comment>
<dbReference type="PANTHER" id="PTHR10815">
    <property type="entry name" value="METHYLATED-DNA--PROTEIN-CYSTEINE METHYLTRANSFERASE"/>
    <property type="match status" value="1"/>
</dbReference>
<evidence type="ECO:0000256" key="3">
    <source>
        <dbReference type="ARBA" id="ARBA00022603"/>
    </source>
</evidence>